<evidence type="ECO:0000256" key="5">
    <source>
        <dbReference type="ARBA" id="ARBA00022777"/>
    </source>
</evidence>
<evidence type="ECO:0000256" key="6">
    <source>
        <dbReference type="ARBA" id="ARBA00022840"/>
    </source>
</evidence>
<dbReference type="GO" id="GO:0030182">
    <property type="term" value="P:neuron differentiation"/>
    <property type="evidence" value="ECO:0007669"/>
    <property type="project" value="UniProtKB-ARBA"/>
</dbReference>
<keyword evidence="12" id="KW-0812">Transmembrane</keyword>
<dbReference type="PROSITE" id="PS00109">
    <property type="entry name" value="PROTEIN_KINASE_TYR"/>
    <property type="match status" value="1"/>
</dbReference>
<keyword evidence="16" id="KW-1185">Reference proteome</keyword>
<dbReference type="GO" id="GO:0005886">
    <property type="term" value="C:plasma membrane"/>
    <property type="evidence" value="ECO:0007669"/>
    <property type="project" value="TreeGrafter"/>
</dbReference>
<evidence type="ECO:0000256" key="7">
    <source>
        <dbReference type="ARBA" id="ARBA00023136"/>
    </source>
</evidence>
<gene>
    <name evidence="15" type="ORF">AFUS01_LOCUS20001</name>
</gene>
<dbReference type="InterPro" id="IPR000719">
    <property type="entry name" value="Prot_kinase_dom"/>
</dbReference>
<dbReference type="FunFam" id="1.10.510.10:FF:001512">
    <property type="entry name" value="Receptor tyrosine-protein kinase erbB-2"/>
    <property type="match status" value="1"/>
</dbReference>
<dbReference type="Pfam" id="PF07714">
    <property type="entry name" value="PK_Tyr_Ser-Thr"/>
    <property type="match status" value="1"/>
</dbReference>
<comment type="catalytic activity">
    <reaction evidence="10">
        <text>L-tyrosyl-[protein] + ATP = O-phospho-L-tyrosyl-[protein] + ADP + H(+)</text>
        <dbReference type="Rhea" id="RHEA:10596"/>
        <dbReference type="Rhea" id="RHEA-COMP:10136"/>
        <dbReference type="Rhea" id="RHEA-COMP:20101"/>
        <dbReference type="ChEBI" id="CHEBI:15378"/>
        <dbReference type="ChEBI" id="CHEBI:30616"/>
        <dbReference type="ChEBI" id="CHEBI:46858"/>
        <dbReference type="ChEBI" id="CHEBI:61978"/>
        <dbReference type="ChEBI" id="CHEBI:456216"/>
        <dbReference type="EC" id="2.7.10.1"/>
    </reaction>
</comment>
<accession>A0A8J2K1E2</accession>
<dbReference type="GO" id="GO:0007169">
    <property type="term" value="P:cell surface receptor protein tyrosine kinase signaling pathway"/>
    <property type="evidence" value="ECO:0007669"/>
    <property type="project" value="TreeGrafter"/>
</dbReference>
<evidence type="ECO:0000313" key="15">
    <source>
        <dbReference type="EMBL" id="CAG7731408.1"/>
    </source>
</evidence>
<proteinExistence type="predicted"/>
<dbReference type="InterPro" id="IPR050122">
    <property type="entry name" value="RTK"/>
</dbReference>
<reference evidence="15" key="1">
    <citation type="submission" date="2021-06" db="EMBL/GenBank/DDBJ databases">
        <authorList>
            <person name="Hodson N. C."/>
            <person name="Mongue J. A."/>
            <person name="Jaron S. K."/>
        </authorList>
    </citation>
    <scope>NUCLEOTIDE SEQUENCE</scope>
</reference>
<dbReference type="PROSITE" id="PS50011">
    <property type="entry name" value="PROTEIN_KINASE_DOM"/>
    <property type="match status" value="1"/>
</dbReference>
<dbReference type="GO" id="GO:0004714">
    <property type="term" value="F:transmembrane receptor protein tyrosine kinase activity"/>
    <property type="evidence" value="ECO:0007669"/>
    <property type="project" value="UniProtKB-EC"/>
</dbReference>
<evidence type="ECO:0000256" key="2">
    <source>
        <dbReference type="ARBA" id="ARBA00004308"/>
    </source>
</evidence>
<keyword evidence="6 11" id="KW-0067">ATP-binding</keyword>
<evidence type="ECO:0000256" key="1">
    <source>
        <dbReference type="ARBA" id="ARBA00004167"/>
    </source>
</evidence>
<dbReference type="GO" id="GO:0050793">
    <property type="term" value="P:regulation of developmental process"/>
    <property type="evidence" value="ECO:0007669"/>
    <property type="project" value="UniProtKB-ARBA"/>
</dbReference>
<dbReference type="GO" id="GO:0043235">
    <property type="term" value="C:receptor complex"/>
    <property type="evidence" value="ECO:0007669"/>
    <property type="project" value="TreeGrafter"/>
</dbReference>
<dbReference type="PANTHER" id="PTHR24416">
    <property type="entry name" value="TYROSINE-PROTEIN KINASE RECEPTOR"/>
    <property type="match status" value="1"/>
</dbReference>
<dbReference type="GO" id="GO:0012505">
    <property type="term" value="C:endomembrane system"/>
    <property type="evidence" value="ECO:0007669"/>
    <property type="project" value="UniProtKB-SubCell"/>
</dbReference>
<name>A0A8J2K1E2_9HEXA</name>
<dbReference type="OrthoDB" id="4062651at2759"/>
<dbReference type="PROSITE" id="PS50835">
    <property type="entry name" value="IG_LIKE"/>
    <property type="match status" value="1"/>
</dbReference>
<evidence type="ECO:0000313" key="16">
    <source>
        <dbReference type="Proteomes" id="UP000708208"/>
    </source>
</evidence>
<evidence type="ECO:0000259" key="13">
    <source>
        <dbReference type="PROSITE" id="PS50011"/>
    </source>
</evidence>
<comment type="caution">
    <text evidence="15">The sequence shown here is derived from an EMBL/GenBank/DDBJ whole genome shotgun (WGS) entry which is preliminary data.</text>
</comment>
<dbReference type="InterPro" id="IPR007110">
    <property type="entry name" value="Ig-like_dom"/>
</dbReference>
<comment type="subcellular location">
    <subcellularLocation>
        <location evidence="2">Endomembrane system</location>
    </subcellularLocation>
    <subcellularLocation>
        <location evidence="1">Membrane</location>
        <topology evidence="1">Single-pass membrane protein</topology>
    </subcellularLocation>
</comment>
<keyword evidence="5" id="KW-0418">Kinase</keyword>
<feature type="binding site" evidence="11">
    <location>
        <position position="601"/>
    </location>
    <ligand>
        <name>ATP</name>
        <dbReference type="ChEBI" id="CHEBI:30616"/>
    </ligand>
</feature>
<evidence type="ECO:0008006" key="17">
    <source>
        <dbReference type="Google" id="ProtNLM"/>
    </source>
</evidence>
<organism evidence="15 16">
    <name type="scientific">Allacma fusca</name>
    <dbReference type="NCBI Taxonomy" id="39272"/>
    <lineage>
        <taxon>Eukaryota</taxon>
        <taxon>Metazoa</taxon>
        <taxon>Ecdysozoa</taxon>
        <taxon>Arthropoda</taxon>
        <taxon>Hexapoda</taxon>
        <taxon>Collembola</taxon>
        <taxon>Symphypleona</taxon>
        <taxon>Sminthuridae</taxon>
        <taxon>Allacma</taxon>
    </lineage>
</organism>
<feature type="domain" description="Protein kinase" evidence="13">
    <location>
        <begin position="571"/>
        <end position="867"/>
    </location>
</feature>
<dbReference type="GO" id="GO:0005524">
    <property type="term" value="F:ATP binding"/>
    <property type="evidence" value="ECO:0007669"/>
    <property type="project" value="UniProtKB-UniRule"/>
</dbReference>
<evidence type="ECO:0000256" key="4">
    <source>
        <dbReference type="ARBA" id="ARBA00022741"/>
    </source>
</evidence>
<evidence type="ECO:0000256" key="12">
    <source>
        <dbReference type="SAM" id="Phobius"/>
    </source>
</evidence>
<evidence type="ECO:0000259" key="14">
    <source>
        <dbReference type="PROSITE" id="PS50835"/>
    </source>
</evidence>
<feature type="transmembrane region" description="Helical" evidence="12">
    <location>
        <begin position="494"/>
        <end position="517"/>
    </location>
</feature>
<dbReference type="AlphaFoldDB" id="A0A8J2K1E2"/>
<dbReference type="PROSITE" id="PS00107">
    <property type="entry name" value="PROTEIN_KINASE_ATP"/>
    <property type="match status" value="1"/>
</dbReference>
<evidence type="ECO:0000256" key="8">
    <source>
        <dbReference type="ARBA" id="ARBA00023137"/>
    </source>
</evidence>
<evidence type="ECO:0000256" key="3">
    <source>
        <dbReference type="ARBA" id="ARBA00022679"/>
    </source>
</evidence>
<keyword evidence="4 11" id="KW-0547">Nucleotide-binding</keyword>
<dbReference type="Pfam" id="PF13927">
    <property type="entry name" value="Ig_3"/>
    <property type="match status" value="1"/>
</dbReference>
<dbReference type="GO" id="GO:0048468">
    <property type="term" value="P:cell development"/>
    <property type="evidence" value="ECO:0007669"/>
    <property type="project" value="UniProtKB-ARBA"/>
</dbReference>
<keyword evidence="7 12" id="KW-0472">Membrane</keyword>
<dbReference type="GO" id="GO:0051130">
    <property type="term" value="P:positive regulation of cellular component organization"/>
    <property type="evidence" value="ECO:0007669"/>
    <property type="project" value="UniProtKB-ARBA"/>
</dbReference>
<keyword evidence="3" id="KW-0808">Transferase</keyword>
<keyword evidence="8" id="KW-0829">Tyrosine-protein kinase</keyword>
<evidence type="ECO:0000256" key="11">
    <source>
        <dbReference type="PROSITE-ProRule" id="PRU10141"/>
    </source>
</evidence>
<dbReference type="InterPro" id="IPR003599">
    <property type="entry name" value="Ig_sub"/>
</dbReference>
<dbReference type="InterPro" id="IPR017441">
    <property type="entry name" value="Protein_kinase_ATP_BS"/>
</dbReference>
<evidence type="ECO:0000256" key="9">
    <source>
        <dbReference type="ARBA" id="ARBA00023157"/>
    </source>
</evidence>
<dbReference type="InterPro" id="IPR001245">
    <property type="entry name" value="Ser-Thr/Tyr_kinase_cat_dom"/>
</dbReference>
<dbReference type="PANTHER" id="PTHR24416:SF600">
    <property type="entry name" value="PDGF- AND VEGF-RECEPTOR RELATED, ISOFORM J"/>
    <property type="match status" value="1"/>
</dbReference>
<keyword evidence="12" id="KW-1133">Transmembrane helix</keyword>
<dbReference type="SMART" id="SM00409">
    <property type="entry name" value="IG"/>
    <property type="match status" value="1"/>
</dbReference>
<protein>
    <recommendedName>
        <fullName evidence="17">Receptor protein-tyrosine kinase</fullName>
    </recommendedName>
</protein>
<dbReference type="EMBL" id="CAJVCH010212165">
    <property type="protein sequence ID" value="CAG7731408.1"/>
    <property type="molecule type" value="Genomic_DNA"/>
</dbReference>
<keyword evidence="9" id="KW-1015">Disulfide bond</keyword>
<evidence type="ECO:0000256" key="10">
    <source>
        <dbReference type="ARBA" id="ARBA00051243"/>
    </source>
</evidence>
<dbReference type="InterPro" id="IPR008266">
    <property type="entry name" value="Tyr_kinase_AS"/>
</dbReference>
<dbReference type="CDD" id="cd00192">
    <property type="entry name" value="PTKc"/>
    <property type="match status" value="1"/>
</dbReference>
<dbReference type="Proteomes" id="UP000708208">
    <property type="component" value="Unassembled WGS sequence"/>
</dbReference>
<feature type="domain" description="Ig-like" evidence="14">
    <location>
        <begin position="401"/>
        <end position="489"/>
    </location>
</feature>
<sequence length="893" mass="101895">MDRIDLTETLFPGNVCTNERLNGMGQTLIWSTFVCHGTSTIQLQYEVTFDVDFSIKCGSKFSWGLTVEQDIPIERFETEISKFGETISLSATGSEKIEKSCNYRSFSGNYTFFSYLDPNWNITFDLRFLSRRENKEKMNISDHEDSHLNFFVSGNLVVCKLGYFDGEMIIGTGRNPTETRLLKHCLTTKDKPCANTNWFKIYRGKNCLDIPAEENCTHELDLSHGLVYCSAASRSISREFFTSINGYTVLDNMDAIWNDTNVIQLREDDHKANITVNADVVTAKITEAVIFETEIFPFECQFLNYLLIPPIFLAVELINGTNITIPNEQSREKITVETKRSSVYGVPSLFKEVNVSSLHFKFEGVMGVKSVKCAANYWNFRRMAVAQYPVKVRSLSESTLPSFNTPDSTHVVDLGATLSLTCSADSGYPEPTYSWNVSATKYYEIHESVENNRTVSILTIDSINVDMNGVYICIAQNVRAQAQRRFQIAVREGISLWITVGTPVGVIMLLGITLAVLSRKFYLQRGRLSSMEIKLFEKGDELGLTNTFAHENAQFMPYNKAFEIKWDEFQIYEDKKLGEGAYGIVFQGALVNNSTKMVAIKTVKPGVEKSILLALLSELKVMIHLDIHEHIVALIGACTEFLRDGRVYILVEYCPMGNLQDHLRKQDKNAMYMDITDFKSPALSPVSLEDENFYGDTDILNYKLLVKWSIQIARGMQHLESKKVIHGDLATRNILLYNKSHVKITDFGLSRQLLDCDNYVKKSENKLPWRWLALESLKSNVFTHKSDVWSYGVTLWEIFTLGLIPYPGMRWTTDFMSFLEQNLRLSKPLYASDEMYKLLMRCWDVEPNNRPGFKELEQLLLVQRPELLSEEKSTCSKRRSAVGCEYSTSTVYV</sequence>